<proteinExistence type="predicted"/>
<organism evidence="2 3">
    <name type="scientific">Solicola gregarius</name>
    <dbReference type="NCBI Taxonomy" id="2908642"/>
    <lineage>
        <taxon>Bacteria</taxon>
        <taxon>Bacillati</taxon>
        <taxon>Actinomycetota</taxon>
        <taxon>Actinomycetes</taxon>
        <taxon>Propionibacteriales</taxon>
        <taxon>Nocardioidaceae</taxon>
        <taxon>Solicola</taxon>
    </lineage>
</organism>
<keyword evidence="3" id="KW-1185">Reference proteome</keyword>
<feature type="signal peptide" evidence="1">
    <location>
        <begin position="1"/>
        <end position="22"/>
    </location>
</feature>
<evidence type="ECO:0000313" key="2">
    <source>
        <dbReference type="EMBL" id="UYM05770.1"/>
    </source>
</evidence>
<accession>A0AA46TIA4</accession>
<evidence type="ECO:0008006" key="4">
    <source>
        <dbReference type="Google" id="ProtNLM"/>
    </source>
</evidence>
<name>A0AA46TIA4_9ACTN</name>
<dbReference type="RefSeq" id="WP_271634595.1">
    <property type="nucleotide sequence ID" value="NZ_CP094970.1"/>
</dbReference>
<gene>
    <name evidence="2" type="ORF">L0C25_01445</name>
</gene>
<evidence type="ECO:0000256" key="1">
    <source>
        <dbReference type="SAM" id="SignalP"/>
    </source>
</evidence>
<protein>
    <recommendedName>
        <fullName evidence="4">DUF4352 domain-containing protein</fullName>
    </recommendedName>
</protein>
<dbReference type="AlphaFoldDB" id="A0AA46TIA4"/>
<dbReference type="PROSITE" id="PS51257">
    <property type="entry name" value="PROKAR_LIPOPROTEIN"/>
    <property type="match status" value="1"/>
</dbReference>
<keyword evidence="1" id="KW-0732">Signal</keyword>
<evidence type="ECO:0000313" key="3">
    <source>
        <dbReference type="Proteomes" id="UP001164390"/>
    </source>
</evidence>
<sequence>MLTRVGALVAAAALVLSGCSGGDDDPDPVPETPDIEVPEGVTLTAGGSTVDVGSPASVVYKPDNAAATVVTVRVERIDRGKPADLGGFDLDGVAKNSVPYYAHASIRNAGPAVLAHADAPLYGLDSGDEYFPPTKITGTVKSCKPLVLPEKLEQGRTAKGCLVFTVPPGKAFKGVQVRTSDLENPITWAP</sequence>
<dbReference type="EMBL" id="CP094970">
    <property type="protein sequence ID" value="UYM05770.1"/>
    <property type="molecule type" value="Genomic_DNA"/>
</dbReference>
<dbReference type="KEGG" id="sgrg:L0C25_01445"/>
<feature type="chain" id="PRO_5041363223" description="DUF4352 domain-containing protein" evidence="1">
    <location>
        <begin position="23"/>
        <end position="190"/>
    </location>
</feature>
<dbReference type="Proteomes" id="UP001164390">
    <property type="component" value="Chromosome"/>
</dbReference>
<reference evidence="2" key="1">
    <citation type="submission" date="2022-01" db="EMBL/GenBank/DDBJ databases">
        <title>Nocardioidaceae gen. sp. A5X3R13.</title>
        <authorList>
            <person name="Lopez Marin M.A."/>
            <person name="Uhlik O."/>
        </authorList>
    </citation>
    <scope>NUCLEOTIDE SEQUENCE</scope>
    <source>
        <strain evidence="2">A5X3R13</strain>
    </source>
</reference>